<comment type="caution">
    <text evidence="1">The sequence shown here is derived from an EMBL/GenBank/DDBJ whole genome shotgun (WGS) entry which is preliminary data.</text>
</comment>
<keyword evidence="2" id="KW-1185">Reference proteome</keyword>
<evidence type="ECO:0000313" key="1">
    <source>
        <dbReference type="EMBL" id="RDX64503.1"/>
    </source>
</evidence>
<gene>
    <name evidence="1" type="ORF">CR513_56941</name>
</gene>
<dbReference type="AlphaFoldDB" id="A0A371EEN2"/>
<dbReference type="EMBL" id="QJKJ01014353">
    <property type="protein sequence ID" value="RDX64503.1"/>
    <property type="molecule type" value="Genomic_DNA"/>
</dbReference>
<reference evidence="1" key="1">
    <citation type="submission" date="2018-05" db="EMBL/GenBank/DDBJ databases">
        <title>Draft genome of Mucuna pruriens seed.</title>
        <authorList>
            <person name="Nnadi N.E."/>
            <person name="Vos R."/>
            <person name="Hasami M.H."/>
            <person name="Devisetty U.K."/>
            <person name="Aguiy J.C."/>
        </authorList>
    </citation>
    <scope>NUCLEOTIDE SEQUENCE [LARGE SCALE GENOMIC DNA]</scope>
    <source>
        <strain evidence="1">JCA_2017</strain>
    </source>
</reference>
<organism evidence="1 2">
    <name type="scientific">Mucuna pruriens</name>
    <name type="common">Velvet bean</name>
    <name type="synonym">Dolichos pruriens</name>
    <dbReference type="NCBI Taxonomy" id="157652"/>
    <lineage>
        <taxon>Eukaryota</taxon>
        <taxon>Viridiplantae</taxon>
        <taxon>Streptophyta</taxon>
        <taxon>Embryophyta</taxon>
        <taxon>Tracheophyta</taxon>
        <taxon>Spermatophyta</taxon>
        <taxon>Magnoliopsida</taxon>
        <taxon>eudicotyledons</taxon>
        <taxon>Gunneridae</taxon>
        <taxon>Pentapetalae</taxon>
        <taxon>rosids</taxon>
        <taxon>fabids</taxon>
        <taxon>Fabales</taxon>
        <taxon>Fabaceae</taxon>
        <taxon>Papilionoideae</taxon>
        <taxon>50 kb inversion clade</taxon>
        <taxon>NPAAA clade</taxon>
        <taxon>indigoferoid/millettioid clade</taxon>
        <taxon>Phaseoleae</taxon>
        <taxon>Mucuna</taxon>
    </lineage>
</organism>
<feature type="non-terminal residue" evidence="1">
    <location>
        <position position="53"/>
    </location>
</feature>
<accession>A0A371EEN2</accession>
<sequence>MVHLKNHKRKAKRNFKIIFERITNLKFSKQILDYLKSKYQDNEKTKDISGQLD</sequence>
<name>A0A371EEN2_MUCPR</name>
<dbReference type="Proteomes" id="UP000257109">
    <property type="component" value="Unassembled WGS sequence"/>
</dbReference>
<proteinExistence type="predicted"/>
<evidence type="ECO:0000313" key="2">
    <source>
        <dbReference type="Proteomes" id="UP000257109"/>
    </source>
</evidence>
<protein>
    <submittedName>
        <fullName evidence="1">Uncharacterized protein</fullName>
    </submittedName>
</protein>